<feature type="transmembrane region" description="Helical" evidence="8">
    <location>
        <begin position="407"/>
        <end position="428"/>
    </location>
</feature>
<evidence type="ECO:0000256" key="6">
    <source>
        <dbReference type="ARBA" id="ARBA00022989"/>
    </source>
</evidence>
<feature type="transmembrane region" description="Helical" evidence="8">
    <location>
        <begin position="12"/>
        <end position="29"/>
    </location>
</feature>
<proteinExistence type="predicted"/>
<evidence type="ECO:0000256" key="8">
    <source>
        <dbReference type="SAM" id="Phobius"/>
    </source>
</evidence>
<reference evidence="11" key="1">
    <citation type="submission" date="2016-10" db="EMBL/GenBank/DDBJ databases">
        <authorList>
            <person name="Varghese N."/>
            <person name="Submissions S."/>
        </authorList>
    </citation>
    <scope>NUCLEOTIDE SEQUENCE [LARGE SCALE GENOMIC DNA]</scope>
    <source>
        <strain evidence="11">DSM 24536</strain>
    </source>
</reference>
<evidence type="ECO:0000259" key="9">
    <source>
        <dbReference type="Pfam" id="PF13231"/>
    </source>
</evidence>
<sequence>MEQSSANPYQKKLLIALLILIPIAYFLRLNSYQLIFEEPRRALVALEMLLANNWMVPTTNGELYYNKPPLYNWVLIGFFSLLGKAEWVVRLPSILSLFLTAFIHYRISRQYIGKNAALLSALFYLTSADILFYFSLLGEIDIFYALIVYVQCLLIFHFYQQKKWHWLFICSYLLTAAGVLTKGIPSLFFQAITLLAIFIINKDYKRLFSIWHFAGIAILALSAGGYFYLYSLQHDAGPYLARLFTETFSRTGMESSLLDNFKHFLNFPVQLIKISAPWFLLFFITIGNPWKKILKENPFLTYCLWFCLANGLIYLLSPGTRERYLYMFFPFIYSLLTYSLLEKPAIDKQKWIKGFYYFLGISVTAGLFGLAIFGMIRQEWVVTIACVILGLILAAGVYFIKFKKPGEWILAGILIVLIARIGFDLIILPTKKENDPYRADALKMSEIIGNEDVYLIGPPEPKTDNVQFAGIHFTSYSRNEPTYMAFQTSFYLSRYTGKILKYTQGREKEGFYIGPDQVRTDRDQVRTDRAISDQVRTTNSVNPDPIRVEKRVNPDSIRIYYRFNNRLNKEDQWYILFKYLEND</sequence>
<dbReference type="GO" id="GO:0005886">
    <property type="term" value="C:plasma membrane"/>
    <property type="evidence" value="ECO:0007669"/>
    <property type="project" value="UniProtKB-SubCell"/>
</dbReference>
<dbReference type="PANTHER" id="PTHR33908">
    <property type="entry name" value="MANNOSYLTRANSFERASE YKCB-RELATED"/>
    <property type="match status" value="1"/>
</dbReference>
<dbReference type="GO" id="GO:0010041">
    <property type="term" value="P:response to iron(III) ion"/>
    <property type="evidence" value="ECO:0007669"/>
    <property type="project" value="TreeGrafter"/>
</dbReference>
<evidence type="ECO:0000313" key="11">
    <source>
        <dbReference type="Proteomes" id="UP000199226"/>
    </source>
</evidence>
<feature type="transmembrane region" description="Helical" evidence="8">
    <location>
        <begin position="323"/>
        <end position="342"/>
    </location>
</feature>
<feature type="transmembrane region" description="Helical" evidence="8">
    <location>
        <begin position="354"/>
        <end position="374"/>
    </location>
</feature>
<dbReference type="AlphaFoldDB" id="A0A1G9RB50"/>
<feature type="transmembrane region" description="Helical" evidence="8">
    <location>
        <begin position="164"/>
        <end position="181"/>
    </location>
</feature>
<dbReference type="PANTHER" id="PTHR33908:SF3">
    <property type="entry name" value="UNDECAPRENYL PHOSPHATE-ALPHA-4-AMINO-4-DEOXY-L-ARABINOSE ARABINOSYL TRANSFERASE"/>
    <property type="match status" value="1"/>
</dbReference>
<dbReference type="EMBL" id="FNHH01000007">
    <property type="protein sequence ID" value="SDM19625.1"/>
    <property type="molecule type" value="Genomic_DNA"/>
</dbReference>
<evidence type="ECO:0000256" key="5">
    <source>
        <dbReference type="ARBA" id="ARBA00022692"/>
    </source>
</evidence>
<keyword evidence="11" id="KW-1185">Reference proteome</keyword>
<keyword evidence="3" id="KW-0328">Glycosyltransferase</keyword>
<feature type="transmembrane region" description="Helical" evidence="8">
    <location>
        <begin position="211"/>
        <end position="230"/>
    </location>
</feature>
<dbReference type="RefSeq" id="WP_090702809.1">
    <property type="nucleotide sequence ID" value="NZ_FNHH01000007.1"/>
</dbReference>
<feature type="transmembrane region" description="Helical" evidence="8">
    <location>
        <begin position="299"/>
        <end position="317"/>
    </location>
</feature>
<dbReference type="Pfam" id="PF13231">
    <property type="entry name" value="PMT_2"/>
    <property type="match status" value="1"/>
</dbReference>
<feature type="transmembrane region" description="Helical" evidence="8">
    <location>
        <begin position="187"/>
        <end position="204"/>
    </location>
</feature>
<name>A0A1G9RB50_9SPHI</name>
<dbReference type="GO" id="GO:0009103">
    <property type="term" value="P:lipopolysaccharide biosynthetic process"/>
    <property type="evidence" value="ECO:0007669"/>
    <property type="project" value="UniProtKB-ARBA"/>
</dbReference>
<evidence type="ECO:0000256" key="2">
    <source>
        <dbReference type="ARBA" id="ARBA00022475"/>
    </source>
</evidence>
<evidence type="ECO:0000313" key="10">
    <source>
        <dbReference type="EMBL" id="SDM19625.1"/>
    </source>
</evidence>
<dbReference type="OrthoDB" id="8353433at2"/>
<evidence type="ECO:0000256" key="4">
    <source>
        <dbReference type="ARBA" id="ARBA00022679"/>
    </source>
</evidence>
<evidence type="ECO:0000256" key="1">
    <source>
        <dbReference type="ARBA" id="ARBA00004651"/>
    </source>
</evidence>
<keyword evidence="4 10" id="KW-0808">Transferase</keyword>
<accession>A0A1G9RB50</accession>
<feature type="transmembrane region" description="Helical" evidence="8">
    <location>
        <begin position="267"/>
        <end position="287"/>
    </location>
</feature>
<organism evidence="10 11">
    <name type="scientific">Daejeonella rubra</name>
    <dbReference type="NCBI Taxonomy" id="990371"/>
    <lineage>
        <taxon>Bacteria</taxon>
        <taxon>Pseudomonadati</taxon>
        <taxon>Bacteroidota</taxon>
        <taxon>Sphingobacteriia</taxon>
        <taxon>Sphingobacteriales</taxon>
        <taxon>Sphingobacteriaceae</taxon>
        <taxon>Daejeonella</taxon>
    </lineage>
</organism>
<evidence type="ECO:0000256" key="3">
    <source>
        <dbReference type="ARBA" id="ARBA00022676"/>
    </source>
</evidence>
<keyword evidence="2" id="KW-1003">Cell membrane</keyword>
<feature type="domain" description="Glycosyltransferase RgtA/B/C/D-like" evidence="9">
    <location>
        <begin position="66"/>
        <end position="221"/>
    </location>
</feature>
<keyword evidence="7 8" id="KW-0472">Membrane</keyword>
<feature type="transmembrane region" description="Helical" evidence="8">
    <location>
        <begin position="87"/>
        <end position="105"/>
    </location>
</feature>
<feature type="transmembrane region" description="Helical" evidence="8">
    <location>
        <begin position="117"/>
        <end position="136"/>
    </location>
</feature>
<dbReference type="GO" id="GO:0016763">
    <property type="term" value="F:pentosyltransferase activity"/>
    <property type="evidence" value="ECO:0007669"/>
    <property type="project" value="TreeGrafter"/>
</dbReference>
<feature type="transmembrane region" description="Helical" evidence="8">
    <location>
        <begin position="380"/>
        <end position="400"/>
    </location>
</feature>
<gene>
    <name evidence="10" type="ORF">SAMN05421813_107150</name>
</gene>
<dbReference type="Proteomes" id="UP000199226">
    <property type="component" value="Unassembled WGS sequence"/>
</dbReference>
<feature type="transmembrane region" description="Helical" evidence="8">
    <location>
        <begin position="142"/>
        <end position="159"/>
    </location>
</feature>
<protein>
    <submittedName>
        <fullName evidence="10">4-amino-4-deoxy-L-arabinose transferase</fullName>
    </submittedName>
</protein>
<dbReference type="InterPro" id="IPR050297">
    <property type="entry name" value="LipidA_mod_glycosyltrf_83"/>
</dbReference>
<dbReference type="STRING" id="990371.SAMN05421813_107150"/>
<keyword evidence="6 8" id="KW-1133">Transmembrane helix</keyword>
<comment type="subcellular location">
    <subcellularLocation>
        <location evidence="1">Cell membrane</location>
        <topology evidence="1">Multi-pass membrane protein</topology>
    </subcellularLocation>
</comment>
<keyword evidence="5 8" id="KW-0812">Transmembrane</keyword>
<dbReference type="InterPro" id="IPR038731">
    <property type="entry name" value="RgtA/B/C-like"/>
</dbReference>
<evidence type="ECO:0000256" key="7">
    <source>
        <dbReference type="ARBA" id="ARBA00023136"/>
    </source>
</evidence>